<comment type="subcellular location">
    <subcellularLocation>
        <location evidence="1">Cell envelope</location>
    </subcellularLocation>
</comment>
<protein>
    <submittedName>
        <fullName evidence="6">ABC transporter substrate-binding protein</fullName>
    </submittedName>
</protein>
<dbReference type="InterPro" id="IPR000914">
    <property type="entry name" value="SBP_5_dom"/>
</dbReference>
<proteinExistence type="inferred from homology"/>
<evidence type="ECO:0000256" key="3">
    <source>
        <dbReference type="ARBA" id="ARBA00022448"/>
    </source>
</evidence>
<keyword evidence="4" id="KW-0732">Signal</keyword>
<dbReference type="Proteomes" id="UP000410049">
    <property type="component" value="Unassembled WGS sequence"/>
</dbReference>
<keyword evidence="3" id="KW-0813">Transport</keyword>
<dbReference type="Gene3D" id="3.40.190.10">
    <property type="entry name" value="Periplasmic binding protein-like II"/>
    <property type="match status" value="1"/>
</dbReference>
<dbReference type="Gene3D" id="3.10.105.10">
    <property type="entry name" value="Dipeptide-binding Protein, Domain 3"/>
    <property type="match status" value="1"/>
</dbReference>
<dbReference type="EMBL" id="RZUH01000001">
    <property type="protein sequence ID" value="KAA8829573.1"/>
    <property type="molecule type" value="Genomic_DNA"/>
</dbReference>
<dbReference type="Pfam" id="PF00496">
    <property type="entry name" value="SBP_bac_5"/>
    <property type="match status" value="1"/>
</dbReference>
<comment type="similarity">
    <text evidence="2">Belongs to the bacterial solute-binding protein 5 family.</text>
</comment>
<feature type="domain" description="Solute-binding protein family 5" evidence="5">
    <location>
        <begin position="102"/>
        <end position="448"/>
    </location>
</feature>
<reference evidence="6 7" key="1">
    <citation type="journal article" date="2019" name="Syst. Appl. Microbiol.">
        <title>Characterization of Bifidobacterium species in feaces of the Egyptian fruit bat: Description of B. vespertilionis sp. nov. and B. rousetti sp. nov.</title>
        <authorList>
            <person name="Modesto M."/>
            <person name="Satti M."/>
            <person name="Watanabe K."/>
            <person name="Puglisi E."/>
            <person name="Morelli L."/>
            <person name="Huang C.-H."/>
            <person name="Liou J.-S."/>
            <person name="Miyashita M."/>
            <person name="Tamura T."/>
            <person name="Saito S."/>
            <person name="Mori K."/>
            <person name="Huang L."/>
            <person name="Sciavilla P."/>
            <person name="Sandri C."/>
            <person name="Spiezio C."/>
            <person name="Vitali F."/>
            <person name="Cavalieri D."/>
            <person name="Perpetuini G."/>
            <person name="Tofalo R."/>
            <person name="Bonetti A."/>
            <person name="Arita M."/>
            <person name="Mattarelli P."/>
        </authorList>
    </citation>
    <scope>NUCLEOTIDE SEQUENCE [LARGE SCALE GENOMIC DNA]</scope>
    <source>
        <strain evidence="6 7">RST17</strain>
    </source>
</reference>
<sequence>MAMAQATSGRGFHIGKMIGAVTAAAAMVISMSACGAAEGSKAAASSGSAPNSGTLVVNNSLNVITLDPARSFETATVSILRGVYQTALKFVDNDLTKPQPEVCSYEISDDNKVVTLTLNGDHYFADGKKVTVDDIVYSYQRVQGIKGNPSFYLDGVTVAKKDDRSLTLTSESPNPAIPYILPSVNLGIVEKSVVEANGGTTDEKDGAEKYLNQHSAGSGPYQLDSVAMDSQITLKENPKFKGKKPGFDAVKFVNVDSTTALTNVKSGTADVALDVNLDEAAQVSKDEAQVLSGPSGNTRFLYFNANPTYGKSAADPNFWMAVRHALNYKKYATVYGGDSKQAFGVVPSAFLGSLKSSEENTYDVAKAKEYLAKSGYDGSEIDFVYASDQDTAAQVAQLFQADMKAIGVNVKLEGKAGTARLDAERSGKSQSGLSMWGADYPDPSDYFVFAPDGTMAQRFGWLTDAGVAEAKVEGAVASPSAEKVVPYVEAAQSASGDDARKKAWEDLQTAMNQNSPIIPIVNDAGTIVARNGLEGAYYDTLNTFDITELD</sequence>
<dbReference type="CDD" id="cd08512">
    <property type="entry name" value="PBP2_NikA_DppA_OppA_like_7"/>
    <property type="match status" value="1"/>
</dbReference>
<comment type="caution">
    <text evidence="6">The sequence shown here is derived from an EMBL/GenBank/DDBJ whole genome shotgun (WGS) entry which is preliminary data.</text>
</comment>
<evidence type="ECO:0000313" key="7">
    <source>
        <dbReference type="Proteomes" id="UP000410049"/>
    </source>
</evidence>
<gene>
    <name evidence="6" type="ORF">EMO91_00770</name>
</gene>
<name>A0A5M9ZQI4_9BIFI</name>
<evidence type="ECO:0000256" key="4">
    <source>
        <dbReference type="ARBA" id="ARBA00022729"/>
    </source>
</evidence>
<accession>A0A5M9ZQI4</accession>
<dbReference type="InterPro" id="IPR039424">
    <property type="entry name" value="SBP_5"/>
</dbReference>
<dbReference type="GO" id="GO:1904680">
    <property type="term" value="F:peptide transmembrane transporter activity"/>
    <property type="evidence" value="ECO:0007669"/>
    <property type="project" value="TreeGrafter"/>
</dbReference>
<dbReference type="GO" id="GO:0030313">
    <property type="term" value="C:cell envelope"/>
    <property type="evidence" value="ECO:0007669"/>
    <property type="project" value="UniProtKB-SubCell"/>
</dbReference>
<dbReference type="GO" id="GO:0042597">
    <property type="term" value="C:periplasmic space"/>
    <property type="evidence" value="ECO:0007669"/>
    <property type="project" value="UniProtKB-ARBA"/>
</dbReference>
<organism evidence="6 7">
    <name type="scientific">Bifidobacterium myosotis</name>
    <dbReference type="NCBI Taxonomy" id="1630166"/>
    <lineage>
        <taxon>Bacteria</taxon>
        <taxon>Bacillati</taxon>
        <taxon>Actinomycetota</taxon>
        <taxon>Actinomycetes</taxon>
        <taxon>Bifidobacteriales</taxon>
        <taxon>Bifidobacteriaceae</taxon>
        <taxon>Bifidobacterium</taxon>
    </lineage>
</organism>
<dbReference type="GO" id="GO:0043190">
    <property type="term" value="C:ATP-binding cassette (ABC) transporter complex"/>
    <property type="evidence" value="ECO:0007669"/>
    <property type="project" value="InterPro"/>
</dbReference>
<dbReference type="PANTHER" id="PTHR30290:SF10">
    <property type="entry name" value="PERIPLASMIC OLIGOPEPTIDE-BINDING PROTEIN-RELATED"/>
    <property type="match status" value="1"/>
</dbReference>
<dbReference type="SUPFAM" id="SSF53850">
    <property type="entry name" value="Periplasmic binding protein-like II"/>
    <property type="match status" value="1"/>
</dbReference>
<dbReference type="InterPro" id="IPR030678">
    <property type="entry name" value="Peptide/Ni-bd"/>
</dbReference>
<evidence type="ECO:0000256" key="1">
    <source>
        <dbReference type="ARBA" id="ARBA00004196"/>
    </source>
</evidence>
<evidence type="ECO:0000259" key="5">
    <source>
        <dbReference type="Pfam" id="PF00496"/>
    </source>
</evidence>
<evidence type="ECO:0000256" key="2">
    <source>
        <dbReference type="ARBA" id="ARBA00005695"/>
    </source>
</evidence>
<dbReference type="PIRSF" id="PIRSF002741">
    <property type="entry name" value="MppA"/>
    <property type="match status" value="1"/>
</dbReference>
<dbReference type="GO" id="GO:0015833">
    <property type="term" value="P:peptide transport"/>
    <property type="evidence" value="ECO:0007669"/>
    <property type="project" value="TreeGrafter"/>
</dbReference>
<dbReference type="PANTHER" id="PTHR30290">
    <property type="entry name" value="PERIPLASMIC BINDING COMPONENT OF ABC TRANSPORTER"/>
    <property type="match status" value="1"/>
</dbReference>
<dbReference type="AlphaFoldDB" id="A0A5M9ZQI4"/>
<evidence type="ECO:0000313" key="6">
    <source>
        <dbReference type="EMBL" id="KAA8829573.1"/>
    </source>
</evidence>